<feature type="signal peptide" evidence="2">
    <location>
        <begin position="1"/>
        <end position="21"/>
    </location>
</feature>
<evidence type="ECO:0000313" key="4">
    <source>
        <dbReference type="Proteomes" id="UP000245119"/>
    </source>
</evidence>
<organism evidence="3 4">
    <name type="scientific">Pomacea canaliculata</name>
    <name type="common">Golden apple snail</name>
    <dbReference type="NCBI Taxonomy" id="400727"/>
    <lineage>
        <taxon>Eukaryota</taxon>
        <taxon>Metazoa</taxon>
        <taxon>Spiralia</taxon>
        <taxon>Lophotrochozoa</taxon>
        <taxon>Mollusca</taxon>
        <taxon>Gastropoda</taxon>
        <taxon>Caenogastropoda</taxon>
        <taxon>Architaenioglossa</taxon>
        <taxon>Ampullarioidea</taxon>
        <taxon>Ampullariidae</taxon>
        <taxon>Pomacea</taxon>
    </lineage>
</organism>
<feature type="chain" id="PRO_5015644368" evidence="2">
    <location>
        <begin position="22"/>
        <end position="276"/>
    </location>
</feature>
<dbReference type="Proteomes" id="UP000245119">
    <property type="component" value="Linkage Group LG2"/>
</dbReference>
<protein>
    <submittedName>
        <fullName evidence="3">Uncharacterized protein</fullName>
    </submittedName>
</protein>
<keyword evidence="2" id="KW-0732">Signal</keyword>
<evidence type="ECO:0000256" key="2">
    <source>
        <dbReference type="SAM" id="SignalP"/>
    </source>
</evidence>
<dbReference type="EMBL" id="PZQS01000002">
    <property type="protein sequence ID" value="PVD35727.1"/>
    <property type="molecule type" value="Genomic_DNA"/>
</dbReference>
<keyword evidence="4" id="KW-1185">Reference proteome</keyword>
<accession>A0A2T7PQT6</accession>
<gene>
    <name evidence="3" type="ORF">C0Q70_02690</name>
</gene>
<feature type="compositionally biased region" description="Gly residues" evidence="1">
    <location>
        <begin position="235"/>
        <end position="244"/>
    </location>
</feature>
<evidence type="ECO:0000313" key="3">
    <source>
        <dbReference type="EMBL" id="PVD35727.1"/>
    </source>
</evidence>
<dbReference type="OrthoDB" id="6203797at2759"/>
<reference evidence="3 4" key="1">
    <citation type="submission" date="2018-04" db="EMBL/GenBank/DDBJ databases">
        <title>The genome of golden apple snail Pomacea canaliculata provides insight into stress tolerance and invasive adaptation.</title>
        <authorList>
            <person name="Liu C."/>
            <person name="Liu B."/>
            <person name="Ren Y."/>
            <person name="Zhang Y."/>
            <person name="Wang H."/>
            <person name="Li S."/>
            <person name="Jiang F."/>
            <person name="Yin L."/>
            <person name="Zhang G."/>
            <person name="Qian W."/>
            <person name="Fan W."/>
        </authorList>
    </citation>
    <scope>NUCLEOTIDE SEQUENCE [LARGE SCALE GENOMIC DNA]</scope>
    <source>
        <strain evidence="3">SZHN2017</strain>
        <tissue evidence="3">Muscle</tissue>
    </source>
</reference>
<evidence type="ECO:0000256" key="1">
    <source>
        <dbReference type="SAM" id="MobiDB-lite"/>
    </source>
</evidence>
<name>A0A2T7PQT6_POMCA</name>
<dbReference type="AlphaFoldDB" id="A0A2T7PQT6"/>
<comment type="caution">
    <text evidence="3">The sequence shown here is derived from an EMBL/GenBank/DDBJ whole genome shotgun (WGS) entry which is preliminary data.</text>
</comment>
<sequence>MATGVLTVATGLLFFITPLHGQTQSIKSDVRTLVKSVREVITNAKEGSSLEAIFQDLDNLQNVTLNLISRLPTSEISECETQTVIKLAAAGVGIHEVMGALLAEGEMEILSRRIGLALSFDDQVAQLLEDKVSRSSDVGPELYAMIFGINTTANIIKTADAAIREKLTLVKDVKRSRRDVARQLARGFDVINHVGWWRDTTGWHTFHVGPFRPPIPSHRPSHVQRRSPQWSGSLTGSGGTGSGNVNGNLGWSNPNGGFSGGVGGGVAWGPGGVQQA</sequence>
<feature type="region of interest" description="Disordered" evidence="1">
    <location>
        <begin position="215"/>
        <end position="252"/>
    </location>
</feature>
<proteinExistence type="predicted"/>